<evidence type="ECO:0000256" key="1">
    <source>
        <dbReference type="ARBA" id="ARBA00022448"/>
    </source>
</evidence>
<name>A0A2A4YQD5_9PROT</name>
<dbReference type="PRINTS" id="PR00604">
    <property type="entry name" value="CYTCHRMECIAB"/>
</dbReference>
<dbReference type="Gene3D" id="1.10.760.10">
    <property type="entry name" value="Cytochrome c-like domain"/>
    <property type="match status" value="1"/>
</dbReference>
<evidence type="ECO:0000256" key="6">
    <source>
        <dbReference type="PROSITE-ProRule" id="PRU00433"/>
    </source>
</evidence>
<evidence type="ECO:0000256" key="5">
    <source>
        <dbReference type="ARBA" id="ARBA00023004"/>
    </source>
</evidence>
<dbReference type="PROSITE" id="PS51007">
    <property type="entry name" value="CYTC"/>
    <property type="match status" value="1"/>
</dbReference>
<keyword evidence="2 6" id="KW-0349">Heme</keyword>
<accession>A0A2A4YQD5</accession>
<dbReference type="GO" id="GO:0020037">
    <property type="term" value="F:heme binding"/>
    <property type="evidence" value="ECO:0007669"/>
    <property type="project" value="InterPro"/>
</dbReference>
<dbReference type="AlphaFoldDB" id="A0A2A4YQD5"/>
<proteinExistence type="predicted"/>
<organism evidence="8">
    <name type="scientific">OCS116 cluster bacterium</name>
    <dbReference type="NCBI Taxonomy" id="2030921"/>
    <lineage>
        <taxon>Bacteria</taxon>
        <taxon>Pseudomonadati</taxon>
        <taxon>Pseudomonadota</taxon>
        <taxon>Alphaproteobacteria</taxon>
        <taxon>OCS116 cluster</taxon>
    </lineage>
</organism>
<dbReference type="SUPFAM" id="SSF46626">
    <property type="entry name" value="Cytochrome c"/>
    <property type="match status" value="1"/>
</dbReference>
<evidence type="ECO:0000313" key="8">
    <source>
        <dbReference type="EMBL" id="PCI96911.1"/>
    </source>
</evidence>
<evidence type="ECO:0000256" key="2">
    <source>
        <dbReference type="ARBA" id="ARBA00022617"/>
    </source>
</evidence>
<dbReference type="EMBL" id="NVUS01000036">
    <property type="protein sequence ID" value="PCI96911.1"/>
    <property type="molecule type" value="Genomic_DNA"/>
</dbReference>
<dbReference type="PANTHER" id="PTHR11961">
    <property type="entry name" value="CYTOCHROME C"/>
    <property type="match status" value="1"/>
</dbReference>
<keyword evidence="1" id="KW-0813">Transport</keyword>
<protein>
    <submittedName>
        <fullName evidence="8">Cytochrome c family protein</fullName>
    </submittedName>
</protein>
<comment type="caution">
    <text evidence="8">The sequence shown here is derived from an EMBL/GenBank/DDBJ whole genome shotgun (WGS) entry which is preliminary data.</text>
</comment>
<sequence>MNSTQLTKIAAAIVMSLLALIVIGKFTSFLYAPHTPEKPGFEVAIEEEGHSDVAEEAAPVVNLAALMLTADVAKGQKVAKKCASCHTFDNGGKNGAGPNLFNILNREIAATDGFKYSGAFNDKKVEGLSWGYDELFEFIKKPKAFIKGTAMSFGGIKKDGQRADLIAYLRSLSDSPADLPAAE</sequence>
<evidence type="ECO:0000256" key="3">
    <source>
        <dbReference type="ARBA" id="ARBA00022723"/>
    </source>
</evidence>
<dbReference type="GO" id="GO:0046872">
    <property type="term" value="F:metal ion binding"/>
    <property type="evidence" value="ECO:0007669"/>
    <property type="project" value="UniProtKB-KW"/>
</dbReference>
<dbReference type="InterPro" id="IPR009056">
    <property type="entry name" value="Cyt_c-like_dom"/>
</dbReference>
<reference key="1">
    <citation type="submission" date="2017-08" db="EMBL/GenBank/DDBJ databases">
        <title>A dynamic microbial community with high functional redundancy inhabits the cold, oxic subseafloor aquifer.</title>
        <authorList>
            <person name="Tully B.J."/>
            <person name="Wheat C.G."/>
            <person name="Glazer B.T."/>
            <person name="Huber J.A."/>
        </authorList>
    </citation>
    <scope>NUCLEOTIDE SEQUENCE [LARGE SCALE GENOMIC DNA]</scope>
</reference>
<keyword evidence="3 6" id="KW-0479">Metal-binding</keyword>
<dbReference type="InterPro" id="IPR036909">
    <property type="entry name" value="Cyt_c-like_dom_sf"/>
</dbReference>
<feature type="domain" description="Cytochrome c" evidence="7">
    <location>
        <begin position="70"/>
        <end position="173"/>
    </location>
</feature>
<keyword evidence="4" id="KW-0249">Electron transport</keyword>
<evidence type="ECO:0000256" key="4">
    <source>
        <dbReference type="ARBA" id="ARBA00022982"/>
    </source>
</evidence>
<evidence type="ECO:0000259" key="7">
    <source>
        <dbReference type="PROSITE" id="PS51007"/>
    </source>
</evidence>
<dbReference type="Pfam" id="PF00034">
    <property type="entry name" value="Cytochrom_C"/>
    <property type="match status" value="1"/>
</dbReference>
<gene>
    <name evidence="8" type="ORF">COB13_16820</name>
</gene>
<dbReference type="InterPro" id="IPR002327">
    <property type="entry name" value="Cyt_c_1A/1B"/>
</dbReference>
<dbReference type="GO" id="GO:0009055">
    <property type="term" value="F:electron transfer activity"/>
    <property type="evidence" value="ECO:0007669"/>
    <property type="project" value="InterPro"/>
</dbReference>
<keyword evidence="5 6" id="KW-0408">Iron</keyword>
<reference evidence="8" key="2">
    <citation type="journal article" date="2018" name="ISME J.">
        <title>A dynamic microbial community with high functional redundancy inhabits the cold, oxic subseafloor aquifer.</title>
        <authorList>
            <person name="Tully B.J."/>
            <person name="Wheat C.G."/>
            <person name="Glazer B.T."/>
            <person name="Huber J.A."/>
        </authorList>
    </citation>
    <scope>NUCLEOTIDE SEQUENCE</scope>
    <source>
        <strain evidence="8">NORP83</strain>
    </source>
</reference>